<comment type="catalytic activity">
    <reaction evidence="7 8">
        <text>N-acetyl-D-glucosamine 6-phosphate + H2O = D-glucosamine 6-phosphate + acetate</text>
        <dbReference type="Rhea" id="RHEA:22936"/>
        <dbReference type="ChEBI" id="CHEBI:15377"/>
        <dbReference type="ChEBI" id="CHEBI:30089"/>
        <dbReference type="ChEBI" id="CHEBI:57513"/>
        <dbReference type="ChEBI" id="CHEBI:58725"/>
        <dbReference type="EC" id="3.5.1.25"/>
    </reaction>
</comment>
<dbReference type="NCBIfam" id="TIGR00221">
    <property type="entry name" value="nagA"/>
    <property type="match status" value="1"/>
</dbReference>
<reference evidence="13 14" key="1">
    <citation type="journal article" date="2018" name="Gigascience">
        <title>Genomes of trombidid mites reveal novel predicted allergens and laterally-transferred genes associated with secondary metabolism.</title>
        <authorList>
            <person name="Dong X."/>
            <person name="Chaisiri K."/>
            <person name="Xia D."/>
            <person name="Armstrong S.D."/>
            <person name="Fang Y."/>
            <person name="Donnelly M.J."/>
            <person name="Kadowaki T."/>
            <person name="McGarry J.W."/>
            <person name="Darby A.C."/>
            <person name="Makepeace B.L."/>
        </authorList>
    </citation>
    <scope>NUCLEOTIDE SEQUENCE [LARGE SCALE GENOMIC DNA]</scope>
    <source>
        <strain evidence="13">UoL-WK</strain>
    </source>
</reference>
<feature type="binding site" evidence="10">
    <location>
        <begin position="322"/>
        <end position="324"/>
    </location>
    <ligand>
        <name>substrate</name>
    </ligand>
</feature>
<dbReference type="InterPro" id="IPR011059">
    <property type="entry name" value="Metal-dep_hydrolase_composite"/>
</dbReference>
<dbReference type="InterPro" id="IPR003764">
    <property type="entry name" value="GlcNAc_6-P_deAcase"/>
</dbReference>
<feature type="active site" description="Proton donor/acceptor" evidence="9">
    <location>
        <position position="287"/>
    </location>
</feature>
<dbReference type="InterPro" id="IPR032466">
    <property type="entry name" value="Metal_Hydrolase"/>
</dbReference>
<evidence type="ECO:0000256" key="3">
    <source>
        <dbReference type="ARBA" id="ARBA00018029"/>
    </source>
</evidence>
<gene>
    <name evidence="13" type="ORF">B4U79_03353</name>
</gene>
<accession>A0A3S4R6M3</accession>
<evidence type="ECO:0000256" key="5">
    <source>
        <dbReference type="ARBA" id="ARBA00022801"/>
    </source>
</evidence>
<evidence type="ECO:0000256" key="7">
    <source>
        <dbReference type="ARBA" id="ARBA00047647"/>
    </source>
</evidence>
<feature type="binding site" evidence="11">
    <location>
        <position position="138"/>
    </location>
    <ligand>
        <name>Zn(2+)</name>
        <dbReference type="ChEBI" id="CHEBI:29105"/>
    </ligand>
</feature>
<sequence>MIENEVYQFTNCRIIRDHRIIEDDLWLRNGRVIDPEPLFFDEKKCADKKVDCHSALIAPGFIDLQINGGLGFDFSDCSIDTEAAVTKVAKSIIGDGVTAFCPTLITQPQDSYHKILPVIKKRNGGKEFGATILGVHLEGPFISYEKRGAHPLQHVRGEKIQNIDDIYHFYGYLDDTAIITMAPELDSADIIKNLVTRNIKVSIGHSMATLSEGETAIDNGANFITHLFNAMLPFHHRDPGLVGLLTSKRVNQRVVYYGIIADGNHTHEAALKIAFRSSPDGLVLVTDALSATGLPSGSKLKIGAQNVEVRENKAYIEGTQTLCGSMATMDECVRNLKKFTGCSVVEAIECATLHPANVLGIADRKGTLNFGSDADFVILDDDLKVMATFIAGQCVFNRTQAFNSFL</sequence>
<feature type="binding site" evidence="10">
    <location>
        <begin position="229"/>
        <end position="230"/>
    </location>
    <ligand>
        <name>substrate</name>
    </ligand>
</feature>
<keyword evidence="14" id="KW-1185">Reference proteome</keyword>
<comment type="cofactor">
    <cofactor evidence="11">
        <name>a divalent metal cation</name>
        <dbReference type="ChEBI" id="CHEBI:60240"/>
    </cofactor>
    <text evidence="11">Binds 1 divalent metal cation per subunit.</text>
</comment>
<evidence type="ECO:0000313" key="14">
    <source>
        <dbReference type="Proteomes" id="UP000285301"/>
    </source>
</evidence>
<dbReference type="GO" id="GO:0008448">
    <property type="term" value="F:N-acetylglucosamine-6-phosphate deacetylase activity"/>
    <property type="evidence" value="ECO:0007669"/>
    <property type="project" value="UniProtKB-UniRule"/>
</dbReference>
<dbReference type="GO" id="GO:0019262">
    <property type="term" value="P:N-acetylneuraminate catabolic process"/>
    <property type="evidence" value="ECO:0007669"/>
    <property type="project" value="UniProtKB-ARBA"/>
</dbReference>
<dbReference type="CDD" id="cd00854">
    <property type="entry name" value="NagA"/>
    <property type="match status" value="1"/>
</dbReference>
<evidence type="ECO:0000256" key="6">
    <source>
        <dbReference type="ARBA" id="ARBA00023277"/>
    </source>
</evidence>
<feature type="binding site" evidence="10">
    <location>
        <position position="149"/>
    </location>
    <ligand>
        <name>substrate</name>
    </ligand>
</feature>
<dbReference type="InterPro" id="IPR006680">
    <property type="entry name" value="Amidohydro-rel"/>
</dbReference>
<keyword evidence="4 11" id="KW-0479">Metal-binding</keyword>
<dbReference type="OrthoDB" id="10264777at2759"/>
<feature type="binding site" evidence="10">
    <location>
        <position position="237"/>
    </location>
    <ligand>
        <name>substrate</name>
    </ligand>
</feature>
<comment type="similarity">
    <text evidence="1 8">Belongs to the metallo-dependent hydrolases superfamily. NagA family.</text>
</comment>
<organism evidence="13 14">
    <name type="scientific">Dinothrombium tinctorium</name>
    <dbReference type="NCBI Taxonomy" id="1965070"/>
    <lineage>
        <taxon>Eukaryota</taxon>
        <taxon>Metazoa</taxon>
        <taxon>Ecdysozoa</taxon>
        <taxon>Arthropoda</taxon>
        <taxon>Chelicerata</taxon>
        <taxon>Arachnida</taxon>
        <taxon>Acari</taxon>
        <taxon>Acariformes</taxon>
        <taxon>Trombidiformes</taxon>
        <taxon>Prostigmata</taxon>
        <taxon>Anystina</taxon>
        <taxon>Parasitengona</taxon>
        <taxon>Trombidioidea</taxon>
        <taxon>Trombidiidae</taxon>
        <taxon>Dinothrombium</taxon>
    </lineage>
</organism>
<dbReference type="Proteomes" id="UP000285301">
    <property type="component" value="Unassembled WGS sequence"/>
</dbReference>
<dbReference type="Gene3D" id="3.20.20.140">
    <property type="entry name" value="Metal-dependent hydrolases"/>
    <property type="match status" value="1"/>
</dbReference>
<feature type="binding site" evidence="10">
    <location>
        <position position="265"/>
    </location>
    <ligand>
        <name>substrate</name>
    </ligand>
</feature>
<dbReference type="Pfam" id="PF01979">
    <property type="entry name" value="Amidohydro_1"/>
    <property type="match status" value="1"/>
</dbReference>
<proteinExistence type="inferred from homology"/>
<name>A0A3S4R6M3_9ACAR</name>
<comment type="caution">
    <text evidence="13">The sequence shown here is derived from an EMBL/GenBank/DDBJ whole genome shotgun (WGS) entry which is preliminary data.</text>
</comment>
<dbReference type="FunFam" id="3.20.20.140:FF:000023">
    <property type="entry name" value="N-acetylglucosamine-6-phosphate deacetylase"/>
    <property type="match status" value="1"/>
</dbReference>
<feature type="binding site" evidence="11">
    <location>
        <position position="226"/>
    </location>
    <ligand>
        <name>Zn(2+)</name>
        <dbReference type="ChEBI" id="CHEBI:29105"/>
    </ligand>
</feature>
<evidence type="ECO:0000256" key="2">
    <source>
        <dbReference type="ARBA" id="ARBA00011899"/>
    </source>
</evidence>
<dbReference type="PIRSF" id="PIRSF038994">
    <property type="entry name" value="NagA"/>
    <property type="match status" value="1"/>
</dbReference>
<dbReference type="Gene3D" id="2.30.40.10">
    <property type="entry name" value="Urease, subunit C, domain 1"/>
    <property type="match status" value="1"/>
</dbReference>
<feature type="binding site" evidence="11">
    <location>
        <position position="205"/>
    </location>
    <ligand>
        <name>Zn(2+)</name>
        <dbReference type="ChEBI" id="CHEBI:29105"/>
    </ligand>
</feature>
<evidence type="ECO:0000256" key="10">
    <source>
        <dbReference type="PIRSR" id="PIRSR038994-2"/>
    </source>
</evidence>
<evidence type="ECO:0000256" key="9">
    <source>
        <dbReference type="PIRSR" id="PIRSR038994-1"/>
    </source>
</evidence>
<dbReference type="SUPFAM" id="SSF51338">
    <property type="entry name" value="Composite domain of metallo-dependent hydrolases"/>
    <property type="match status" value="1"/>
</dbReference>
<dbReference type="PANTHER" id="PTHR11113">
    <property type="entry name" value="N-ACETYLGLUCOSAMINE-6-PHOSPHATE DEACETYLASE"/>
    <property type="match status" value="1"/>
</dbReference>
<feature type="domain" description="Amidohydrolase-related" evidence="12">
    <location>
        <begin position="57"/>
        <end position="393"/>
    </location>
</feature>
<evidence type="ECO:0000259" key="12">
    <source>
        <dbReference type="Pfam" id="PF01979"/>
    </source>
</evidence>
<keyword evidence="6 8" id="KW-0119">Carbohydrate metabolism</keyword>
<evidence type="ECO:0000256" key="11">
    <source>
        <dbReference type="PIRSR" id="PIRSR038994-3"/>
    </source>
</evidence>
<dbReference type="EMBL" id="NCKU01001379">
    <property type="protein sequence ID" value="RWS12244.1"/>
    <property type="molecule type" value="Genomic_DNA"/>
</dbReference>
<dbReference type="EC" id="3.5.1.25" evidence="2 8"/>
<keyword evidence="5 8" id="KW-0378">Hydrolase</keyword>
<dbReference type="PANTHER" id="PTHR11113:SF14">
    <property type="entry name" value="N-ACETYLGLUCOSAMINE-6-PHOSPHATE DEACETYLASE"/>
    <property type="match status" value="1"/>
</dbReference>
<dbReference type="GO" id="GO:0006046">
    <property type="term" value="P:N-acetylglucosamine catabolic process"/>
    <property type="evidence" value="ECO:0007669"/>
    <property type="project" value="TreeGrafter"/>
</dbReference>
<dbReference type="GO" id="GO:0046872">
    <property type="term" value="F:metal ion binding"/>
    <property type="evidence" value="ECO:0007669"/>
    <property type="project" value="UniProtKB-KW"/>
</dbReference>
<evidence type="ECO:0000313" key="13">
    <source>
        <dbReference type="EMBL" id="RWS12244.1"/>
    </source>
</evidence>
<evidence type="ECO:0000256" key="4">
    <source>
        <dbReference type="ARBA" id="ARBA00022723"/>
    </source>
</evidence>
<dbReference type="AlphaFoldDB" id="A0A3S4R6M3"/>
<dbReference type="SUPFAM" id="SSF51556">
    <property type="entry name" value="Metallo-dependent hydrolases"/>
    <property type="match status" value="1"/>
</dbReference>
<evidence type="ECO:0000256" key="1">
    <source>
        <dbReference type="ARBA" id="ARBA00010716"/>
    </source>
</evidence>
<evidence type="ECO:0000256" key="8">
    <source>
        <dbReference type="PIRNR" id="PIRNR038994"/>
    </source>
</evidence>
<dbReference type="GO" id="GO:0106279">
    <property type="term" value="P:negative regulation of UDP-N-acetylglucosamine biosynthetic process"/>
    <property type="evidence" value="ECO:0007669"/>
    <property type="project" value="UniProtKB-ARBA"/>
</dbReference>
<protein>
    <recommendedName>
        <fullName evidence="3 8">N-acetylglucosamine-6-phosphate deacetylase</fullName>
        <ecNumber evidence="2 8">3.5.1.25</ecNumber>
    </recommendedName>
</protein>
<dbReference type="STRING" id="1965070.A0A3S4R6M3"/>